<protein>
    <submittedName>
        <fullName evidence="2">Uncharacterized protein</fullName>
    </submittedName>
</protein>
<reference evidence="2 3" key="1">
    <citation type="submission" date="2024-06" db="EMBL/GenBank/DDBJ databases">
        <title>The Natural Products Discovery Center: Release of the First 8490 Sequenced Strains for Exploring Actinobacteria Biosynthetic Diversity.</title>
        <authorList>
            <person name="Kalkreuter E."/>
            <person name="Kautsar S.A."/>
            <person name="Yang D."/>
            <person name="Bader C.D."/>
            <person name="Teijaro C.N."/>
            <person name="Fluegel L."/>
            <person name="Davis C.M."/>
            <person name="Simpson J.R."/>
            <person name="Lauterbach L."/>
            <person name="Steele A.D."/>
            <person name="Gui C."/>
            <person name="Meng S."/>
            <person name="Li G."/>
            <person name="Viehrig K."/>
            <person name="Ye F."/>
            <person name="Su P."/>
            <person name="Kiefer A.F."/>
            <person name="Nichols A."/>
            <person name="Cepeda A.J."/>
            <person name="Yan W."/>
            <person name="Fan B."/>
            <person name="Jiang Y."/>
            <person name="Adhikari A."/>
            <person name="Zheng C.-J."/>
            <person name="Schuster L."/>
            <person name="Cowan T.M."/>
            <person name="Smanski M.J."/>
            <person name="Chevrette M.G."/>
            <person name="De Carvalho L.P.S."/>
            <person name="Shen B."/>
        </authorList>
    </citation>
    <scope>NUCLEOTIDE SEQUENCE [LARGE SCALE GENOMIC DNA]</scope>
    <source>
        <strain evidence="2 3">NPDC050403</strain>
    </source>
</reference>
<dbReference type="EMBL" id="JBFAKC010000007">
    <property type="protein sequence ID" value="MEV0709529.1"/>
    <property type="molecule type" value="Genomic_DNA"/>
</dbReference>
<organism evidence="2 3">
    <name type="scientific">Nocardia aurea</name>
    <dbReference type="NCBI Taxonomy" id="2144174"/>
    <lineage>
        <taxon>Bacteria</taxon>
        <taxon>Bacillati</taxon>
        <taxon>Actinomycetota</taxon>
        <taxon>Actinomycetes</taxon>
        <taxon>Mycobacteriales</taxon>
        <taxon>Nocardiaceae</taxon>
        <taxon>Nocardia</taxon>
    </lineage>
</organism>
<dbReference type="Proteomes" id="UP001551695">
    <property type="component" value="Unassembled WGS sequence"/>
</dbReference>
<feature type="chain" id="PRO_5047222822" evidence="1">
    <location>
        <begin position="23"/>
        <end position="60"/>
    </location>
</feature>
<keyword evidence="3" id="KW-1185">Reference proteome</keyword>
<gene>
    <name evidence="2" type="ORF">AB0I48_18365</name>
</gene>
<evidence type="ECO:0000256" key="1">
    <source>
        <dbReference type="SAM" id="SignalP"/>
    </source>
</evidence>
<sequence length="60" mass="5747">MINKAAQAFAVTAIALSIGAIAAPAASAAPATAEPSATPIGSVALCLNIPIPPFSISVCL</sequence>
<evidence type="ECO:0000313" key="3">
    <source>
        <dbReference type="Proteomes" id="UP001551695"/>
    </source>
</evidence>
<keyword evidence="1" id="KW-0732">Signal</keyword>
<proteinExistence type="predicted"/>
<dbReference type="RefSeq" id="WP_355089700.1">
    <property type="nucleotide sequence ID" value="NZ_JBEXKW010000076.1"/>
</dbReference>
<feature type="signal peptide" evidence="1">
    <location>
        <begin position="1"/>
        <end position="22"/>
    </location>
</feature>
<accession>A0ABV3FVS5</accession>
<name>A0ABV3FVS5_9NOCA</name>
<comment type="caution">
    <text evidence="2">The sequence shown here is derived from an EMBL/GenBank/DDBJ whole genome shotgun (WGS) entry which is preliminary data.</text>
</comment>
<evidence type="ECO:0000313" key="2">
    <source>
        <dbReference type="EMBL" id="MEV0709529.1"/>
    </source>
</evidence>